<dbReference type="SUPFAM" id="SSF51735">
    <property type="entry name" value="NAD(P)-binding Rossmann-fold domains"/>
    <property type="match status" value="1"/>
</dbReference>
<dbReference type="PANTHER" id="PTHR43060:SF15">
    <property type="entry name" value="3-HYDROXYISOBUTYRATE DEHYDROGENASE-LIKE 1, MITOCHONDRIAL-RELATED"/>
    <property type="match status" value="1"/>
</dbReference>
<dbReference type="InterPro" id="IPR006115">
    <property type="entry name" value="6PGDH_NADP-bd"/>
</dbReference>
<dbReference type="Pfam" id="PF03446">
    <property type="entry name" value="NAD_binding_2"/>
    <property type="match status" value="1"/>
</dbReference>
<sequence>MEQTSTNSNMAFRPRRIALLGTGLMGLPMGLRLLAAGHQLHVWNRTAAKAAMLMQQGAVLASDPAHAVADGEWQAELIISMLDSGPIVAQVLEQSAAAWRKGMCVIDMSSSRQSEALALSARCEASGLAFADAPVSGGVAGAQAGTLAIMVGARPEVFAELEPVLQALGRPALVGPPGSGQLAKLCNQLIVGGTIQLVAEALLLAQAGGADPAAVRTALRGGFAESRILELHGQRMLERNFIPGGQVKTQAKDMRNIQAAADAAGLQLPATALIAQLFSELETHIATADHSAALLQLEMMNPGQRLGLQHNNLPES</sequence>
<name>A0ABR7A1Z0_9BURK</name>
<dbReference type="InterPro" id="IPR008927">
    <property type="entry name" value="6-PGluconate_DH-like_C_sf"/>
</dbReference>
<feature type="domain" description="6-phosphogluconate dehydrogenase NADP-binding" evidence="3">
    <location>
        <begin position="16"/>
        <end position="170"/>
    </location>
</feature>
<organism evidence="5 6">
    <name type="scientific">Undibacterium curvum</name>
    <dbReference type="NCBI Taxonomy" id="2762294"/>
    <lineage>
        <taxon>Bacteria</taxon>
        <taxon>Pseudomonadati</taxon>
        <taxon>Pseudomonadota</taxon>
        <taxon>Betaproteobacteria</taxon>
        <taxon>Burkholderiales</taxon>
        <taxon>Oxalobacteraceae</taxon>
        <taxon>Undibacterium</taxon>
    </lineage>
</organism>
<dbReference type="InterPro" id="IPR029154">
    <property type="entry name" value="HIBADH-like_NADP-bd"/>
</dbReference>
<dbReference type="InterPro" id="IPR015815">
    <property type="entry name" value="HIBADH-related"/>
</dbReference>
<proteinExistence type="predicted"/>
<gene>
    <name evidence="5" type="ORF">H8K43_04480</name>
</gene>
<dbReference type="Pfam" id="PF14833">
    <property type="entry name" value="NAD_binding_11"/>
    <property type="match status" value="1"/>
</dbReference>
<evidence type="ECO:0000259" key="3">
    <source>
        <dbReference type="Pfam" id="PF03446"/>
    </source>
</evidence>
<keyword evidence="6" id="KW-1185">Reference proteome</keyword>
<dbReference type="Gene3D" id="1.10.1040.10">
    <property type="entry name" value="N-(1-d-carboxylethyl)-l-norvaline Dehydrogenase, domain 2"/>
    <property type="match status" value="1"/>
</dbReference>
<dbReference type="PANTHER" id="PTHR43060">
    <property type="entry name" value="3-HYDROXYISOBUTYRATE DEHYDROGENASE-LIKE 1, MITOCHONDRIAL-RELATED"/>
    <property type="match status" value="1"/>
</dbReference>
<dbReference type="InterPro" id="IPR013328">
    <property type="entry name" value="6PGD_dom2"/>
</dbReference>
<dbReference type="Gene3D" id="3.40.50.720">
    <property type="entry name" value="NAD(P)-binding Rossmann-like Domain"/>
    <property type="match status" value="1"/>
</dbReference>
<dbReference type="PIRSF" id="PIRSF000103">
    <property type="entry name" value="HIBADH"/>
    <property type="match status" value="1"/>
</dbReference>
<comment type="caution">
    <text evidence="5">The sequence shown here is derived from an EMBL/GenBank/DDBJ whole genome shotgun (WGS) entry which is preliminary data.</text>
</comment>
<feature type="domain" description="3-hydroxyisobutyrate dehydrogenase-like NAD-binding" evidence="4">
    <location>
        <begin position="178"/>
        <end position="294"/>
    </location>
</feature>
<keyword evidence="1" id="KW-0560">Oxidoreductase</keyword>
<keyword evidence="2" id="KW-0520">NAD</keyword>
<dbReference type="EMBL" id="JACOGD010000002">
    <property type="protein sequence ID" value="MBC3930919.1"/>
    <property type="molecule type" value="Genomic_DNA"/>
</dbReference>
<reference evidence="5 6" key="1">
    <citation type="submission" date="2020-08" db="EMBL/GenBank/DDBJ databases">
        <title>Novel species isolated from subtropical streams in China.</title>
        <authorList>
            <person name="Lu H."/>
        </authorList>
    </citation>
    <scope>NUCLEOTIDE SEQUENCE [LARGE SCALE GENOMIC DNA]</scope>
    <source>
        <strain evidence="5 6">CY22W</strain>
    </source>
</reference>
<dbReference type="SUPFAM" id="SSF48179">
    <property type="entry name" value="6-phosphogluconate dehydrogenase C-terminal domain-like"/>
    <property type="match status" value="1"/>
</dbReference>
<evidence type="ECO:0000313" key="5">
    <source>
        <dbReference type="EMBL" id="MBC3930919.1"/>
    </source>
</evidence>
<evidence type="ECO:0000259" key="4">
    <source>
        <dbReference type="Pfam" id="PF14833"/>
    </source>
</evidence>
<dbReference type="InterPro" id="IPR036291">
    <property type="entry name" value="NAD(P)-bd_dom_sf"/>
</dbReference>
<protein>
    <submittedName>
        <fullName evidence="5">NAD(P)-dependent oxidoreductase</fullName>
    </submittedName>
</protein>
<dbReference type="Proteomes" id="UP000654304">
    <property type="component" value="Unassembled WGS sequence"/>
</dbReference>
<evidence type="ECO:0000256" key="1">
    <source>
        <dbReference type="ARBA" id="ARBA00023002"/>
    </source>
</evidence>
<evidence type="ECO:0000313" key="6">
    <source>
        <dbReference type="Proteomes" id="UP000654304"/>
    </source>
</evidence>
<accession>A0ABR7A1Z0</accession>
<evidence type="ECO:0000256" key="2">
    <source>
        <dbReference type="ARBA" id="ARBA00023027"/>
    </source>
</evidence>